<organism evidence="2 3">
    <name type="scientific">Desulfurispira natronophila</name>
    <dbReference type="NCBI Taxonomy" id="682562"/>
    <lineage>
        <taxon>Bacteria</taxon>
        <taxon>Pseudomonadati</taxon>
        <taxon>Chrysiogenota</taxon>
        <taxon>Chrysiogenia</taxon>
        <taxon>Chrysiogenales</taxon>
        <taxon>Chrysiogenaceae</taxon>
        <taxon>Desulfurispira</taxon>
    </lineage>
</organism>
<protein>
    <submittedName>
        <fullName evidence="2">RecB family exonuclease</fullName>
    </submittedName>
</protein>
<keyword evidence="2" id="KW-0269">Exonuclease</keyword>
<accession>A0A7W7Y3D3</accession>
<dbReference type="InterPro" id="IPR011604">
    <property type="entry name" value="PDDEXK-like_dom_sf"/>
</dbReference>
<feature type="domain" description="PD-(D/E)XK endonuclease-like" evidence="1">
    <location>
        <begin position="616"/>
        <end position="907"/>
    </location>
</feature>
<dbReference type="RefSeq" id="WP_183729901.1">
    <property type="nucleotide sequence ID" value="NZ_JACHID010000003.1"/>
</dbReference>
<dbReference type="GO" id="GO:0004527">
    <property type="term" value="F:exonuclease activity"/>
    <property type="evidence" value="ECO:0007669"/>
    <property type="project" value="UniProtKB-KW"/>
</dbReference>
<keyword evidence="2" id="KW-0378">Hydrolase</keyword>
<proteinExistence type="predicted"/>
<dbReference type="Gene3D" id="3.90.320.10">
    <property type="match status" value="1"/>
</dbReference>
<name>A0A7W7Y3D3_9BACT</name>
<dbReference type="AlphaFoldDB" id="A0A7W7Y3D3"/>
<dbReference type="Pfam" id="PF12705">
    <property type="entry name" value="PDDEXK_1"/>
    <property type="match status" value="1"/>
</dbReference>
<gene>
    <name evidence="2" type="ORF">HNR37_000665</name>
</gene>
<sequence length="913" mass="100825">MNIVFGTYLDSLTWSDKPAAIGELRLGPMGMLGLLETRLGLTGNYVHPARRISQYLQRMQSIDNPGAWFHRSFSADPWSTAKQMLSWRDTLVASGWQDTALPSTSARLQALGDIEAVDLPLSAGREDRLQSIALSLKSGIPAHIETLTLSEPRSILPAIWQQILALLAGQGTHIVESAVPAPQGTTTNLSAIQHALGSLNPPHIDTGDDSLLLISAETEWDAAETLARYLASAPADNSTTTLICQGSSDILDQALQRHGLPQIGASSDSPWRTALQILPLVIANCWEPVDVNRLVELLSLPSPPIRYFAARHLLSALASEPGVGGEAWKNAMEKIGSDYQTKVLDQASGNRKLPSAAEYVQQLEAFLHTERFDPATGIPYRALEERCQWLMEFLGAYADRDSLMAEALSQTSELLHVSASMNHIPRITLERMLDSVIGVGASNPLVQSHAAAYQVVHTPGQVLSPTSTTIWWNFTSNHSGSAAWWSSQERQSLAESGIILEETSAHSLRESRSWQLALQNTSKRLLLFAPRQICGETAYPHPFWDEIRSVALCGENHSHEEAILTALTRHEHQLQQQGRWSLAERRMSLTALSTADLPEPEESCTVQAGAIALGKHLSYSQMSMLIGCPMNWTLKYHAGLRAADAHSLPTGNQMIGSLCHRIVELLYAEPVKQWKPDKAAQKARELFHELTRSMAAELLLEGHEVEIRRYERAIVEAVRKLVDAICRLNLKVEEAERKLEGTLQGTPFIGFADLILRTPAGEPFVLDLKWSYATKYRKEEIEQGSALQLATYNWLMASEEPNTHTGYFLLAQGELLSDSPLLGDEALPSAVPLDTTWQMGQLSFVQSLQGLQSGRVEARGILERKLLENSDVDKLDKLQSERREEMARNKMLYIKPPCGYCDYATLCGMGGSL</sequence>
<dbReference type="EMBL" id="JACHID010000003">
    <property type="protein sequence ID" value="MBB5021356.1"/>
    <property type="molecule type" value="Genomic_DNA"/>
</dbReference>
<evidence type="ECO:0000259" key="1">
    <source>
        <dbReference type="Pfam" id="PF12705"/>
    </source>
</evidence>
<keyword evidence="2" id="KW-0540">Nuclease</keyword>
<evidence type="ECO:0000313" key="3">
    <source>
        <dbReference type="Proteomes" id="UP000528322"/>
    </source>
</evidence>
<keyword evidence="3" id="KW-1185">Reference proteome</keyword>
<evidence type="ECO:0000313" key="2">
    <source>
        <dbReference type="EMBL" id="MBB5021356.1"/>
    </source>
</evidence>
<dbReference type="InterPro" id="IPR038726">
    <property type="entry name" value="PDDEXK_AddAB-type"/>
</dbReference>
<dbReference type="Proteomes" id="UP000528322">
    <property type="component" value="Unassembled WGS sequence"/>
</dbReference>
<comment type="caution">
    <text evidence="2">The sequence shown here is derived from an EMBL/GenBank/DDBJ whole genome shotgun (WGS) entry which is preliminary data.</text>
</comment>
<reference evidence="2 3" key="1">
    <citation type="submission" date="2020-08" db="EMBL/GenBank/DDBJ databases">
        <title>Genomic Encyclopedia of Type Strains, Phase IV (KMG-IV): sequencing the most valuable type-strain genomes for metagenomic binning, comparative biology and taxonomic classification.</title>
        <authorList>
            <person name="Goeker M."/>
        </authorList>
    </citation>
    <scope>NUCLEOTIDE SEQUENCE [LARGE SCALE GENOMIC DNA]</scope>
    <source>
        <strain evidence="2 3">DSM 22071</strain>
    </source>
</reference>